<dbReference type="Proteomes" id="UP000282876">
    <property type="component" value="Unassembled WGS sequence"/>
</dbReference>
<name>A0A437AL42_9MICR</name>
<reference evidence="2 3" key="1">
    <citation type="submission" date="2018-10" db="EMBL/GenBank/DDBJ databases">
        <title>Draft genome sequence of the microsporidian Tubulinosema ratisbonensis.</title>
        <authorList>
            <person name="Polonais V."/>
            <person name="Peyretaillade E."/>
            <person name="Niehus S."/>
            <person name="Wawrzyniak I."/>
            <person name="Franchet A."/>
            <person name="Gaspin C."/>
            <person name="Reichstadt M."/>
            <person name="Belser C."/>
            <person name="Labadie K."/>
            <person name="Delbac F."/>
            <person name="Ferrandon D."/>
        </authorList>
    </citation>
    <scope>NUCLEOTIDE SEQUENCE [LARGE SCALE GENOMIC DNA]</scope>
    <source>
        <strain evidence="2 3">Franzen</strain>
    </source>
</reference>
<keyword evidence="1" id="KW-0472">Membrane</keyword>
<feature type="transmembrane region" description="Helical" evidence="1">
    <location>
        <begin position="61"/>
        <end position="81"/>
    </location>
</feature>
<feature type="transmembrane region" description="Helical" evidence="1">
    <location>
        <begin position="93"/>
        <end position="116"/>
    </location>
</feature>
<dbReference type="VEuPathDB" id="MicrosporidiaDB:TUBRATIS_16440"/>
<evidence type="ECO:0000313" key="2">
    <source>
        <dbReference type="EMBL" id="RVD91885.1"/>
    </source>
</evidence>
<dbReference type="AlphaFoldDB" id="A0A437AL42"/>
<comment type="caution">
    <text evidence="2">The sequence shown here is derived from an EMBL/GenBank/DDBJ whole genome shotgun (WGS) entry which is preliminary data.</text>
</comment>
<organism evidence="2 3">
    <name type="scientific">Tubulinosema ratisbonensis</name>
    <dbReference type="NCBI Taxonomy" id="291195"/>
    <lineage>
        <taxon>Eukaryota</taxon>
        <taxon>Fungi</taxon>
        <taxon>Fungi incertae sedis</taxon>
        <taxon>Microsporidia</taxon>
        <taxon>Tubulinosematoidea</taxon>
        <taxon>Tubulinosematidae</taxon>
        <taxon>Tubulinosema</taxon>
    </lineage>
</organism>
<evidence type="ECO:0000256" key="1">
    <source>
        <dbReference type="SAM" id="Phobius"/>
    </source>
</evidence>
<accession>A0A437AL42</accession>
<protein>
    <submittedName>
        <fullName evidence="2">Uncharacterized protein</fullName>
    </submittedName>
</protein>
<keyword evidence="1" id="KW-1133">Transmembrane helix</keyword>
<sequence length="292" mass="35013">MTIKKNKRSKERSQLKQFIRLEQTDKIFNESYEKVIILVNSCNEFIFSLILLFILCIKFPISVYLVVMSLQIIMFLSVFISKLTSDIKSLYEYSYLIQILLVSKFVISILLTFLLLSMNILNSCKLLFLKVNTIYYDDAYFLKNLKDLFIILFILYCLKLLFFNYLYTCLKRNYSNSFGGLKILKYNYFKILFIFLVTWFANLNYFFTLKYHFYFVLSIGCYVLFSVMILMLFIKNIILKKNDVISLYKQCFEKLTLMIMVLNLFYLEYNLNASTPLGFIDITFFEKILFYK</sequence>
<keyword evidence="3" id="KW-1185">Reference proteome</keyword>
<proteinExistence type="predicted"/>
<evidence type="ECO:0000313" key="3">
    <source>
        <dbReference type="Proteomes" id="UP000282876"/>
    </source>
</evidence>
<feature type="transmembrane region" description="Helical" evidence="1">
    <location>
        <begin position="148"/>
        <end position="167"/>
    </location>
</feature>
<feature type="transmembrane region" description="Helical" evidence="1">
    <location>
        <begin position="188"/>
        <end position="207"/>
    </location>
</feature>
<gene>
    <name evidence="2" type="ORF">TUBRATIS_16440</name>
</gene>
<feature type="transmembrane region" description="Helical" evidence="1">
    <location>
        <begin position="213"/>
        <end position="234"/>
    </location>
</feature>
<dbReference type="EMBL" id="RCSS01000381">
    <property type="protein sequence ID" value="RVD91885.1"/>
    <property type="molecule type" value="Genomic_DNA"/>
</dbReference>
<keyword evidence="1" id="KW-0812">Transmembrane</keyword>
<feature type="transmembrane region" description="Helical" evidence="1">
    <location>
        <begin position="35"/>
        <end position="55"/>
    </location>
</feature>